<dbReference type="Proteomes" id="UP000269721">
    <property type="component" value="Unassembled WGS sequence"/>
</dbReference>
<protein>
    <submittedName>
        <fullName evidence="3">Uncharacterized protein</fullName>
    </submittedName>
</protein>
<evidence type="ECO:0000256" key="2">
    <source>
        <dbReference type="SAM" id="MobiDB-lite"/>
    </source>
</evidence>
<organism evidence="3 4">
    <name type="scientific">Blyttiomyces helicus</name>
    <dbReference type="NCBI Taxonomy" id="388810"/>
    <lineage>
        <taxon>Eukaryota</taxon>
        <taxon>Fungi</taxon>
        <taxon>Fungi incertae sedis</taxon>
        <taxon>Chytridiomycota</taxon>
        <taxon>Chytridiomycota incertae sedis</taxon>
        <taxon>Chytridiomycetes</taxon>
        <taxon>Chytridiomycetes incertae sedis</taxon>
        <taxon>Blyttiomyces</taxon>
    </lineage>
</organism>
<feature type="compositionally biased region" description="Low complexity" evidence="2">
    <location>
        <begin position="37"/>
        <end position="51"/>
    </location>
</feature>
<dbReference type="AlphaFoldDB" id="A0A4V1IR54"/>
<keyword evidence="1" id="KW-0175">Coiled coil</keyword>
<feature type="coiled-coil region" evidence="1">
    <location>
        <begin position="197"/>
        <end position="224"/>
    </location>
</feature>
<reference evidence="4" key="1">
    <citation type="journal article" date="2018" name="Nat. Microbiol.">
        <title>Leveraging single-cell genomics to expand the fungal tree of life.</title>
        <authorList>
            <person name="Ahrendt S.R."/>
            <person name="Quandt C.A."/>
            <person name="Ciobanu D."/>
            <person name="Clum A."/>
            <person name="Salamov A."/>
            <person name="Andreopoulos B."/>
            <person name="Cheng J.F."/>
            <person name="Woyke T."/>
            <person name="Pelin A."/>
            <person name="Henrissat B."/>
            <person name="Reynolds N.K."/>
            <person name="Benny G.L."/>
            <person name="Smith M.E."/>
            <person name="James T.Y."/>
            <person name="Grigoriev I.V."/>
        </authorList>
    </citation>
    <scope>NUCLEOTIDE SEQUENCE [LARGE SCALE GENOMIC DNA]</scope>
</reference>
<gene>
    <name evidence="3" type="ORF">BDK51DRAFT_39909</name>
</gene>
<keyword evidence="4" id="KW-1185">Reference proteome</keyword>
<feature type="compositionally biased region" description="Polar residues" evidence="2">
    <location>
        <begin position="26"/>
        <end position="36"/>
    </location>
</feature>
<name>A0A4V1IR54_9FUNG</name>
<dbReference type="EMBL" id="KZ996432">
    <property type="protein sequence ID" value="RKO88867.1"/>
    <property type="molecule type" value="Genomic_DNA"/>
</dbReference>
<evidence type="ECO:0000313" key="4">
    <source>
        <dbReference type="Proteomes" id="UP000269721"/>
    </source>
</evidence>
<feature type="region of interest" description="Disordered" evidence="2">
    <location>
        <begin position="1"/>
        <end position="51"/>
    </location>
</feature>
<feature type="compositionally biased region" description="Polar residues" evidence="2">
    <location>
        <begin position="1"/>
        <end position="18"/>
    </location>
</feature>
<evidence type="ECO:0000313" key="3">
    <source>
        <dbReference type="EMBL" id="RKO88867.1"/>
    </source>
</evidence>
<evidence type="ECO:0000256" key="1">
    <source>
        <dbReference type="SAM" id="Coils"/>
    </source>
</evidence>
<accession>A0A4V1IR54</accession>
<proteinExistence type="predicted"/>
<sequence length="322" mass="36923">MNSDTHSFNVEPSGSHQQTKYDEQLRSPTYDSASTLPSFSPGSPSPFPSFTAASPNHDQLVNLFYRITANIAARFQQHDQAAMKLYEYIQTQNNELRTHINHVDKKIRADDYHETVKKDIVRIDDLCQSVDRRQIHTHRHIRTINNRLSDLRDDIRKIEEQGEAWNVSIKRSFNLVDYRQDDIWKIVNSHHTETARIDSLSQENISLRAELEAFKNNRQTAVKQSTSTPLNDILIDIYGLPADVDLDCLTTVVSPSRRSTWRKIDLMKALASAGYFLPNHMTYDLDSGILIVNDGINQFTKQLCIKYPCIFIGDVVYKALAA</sequence>